<evidence type="ECO:0000256" key="1">
    <source>
        <dbReference type="ARBA" id="ARBA00010209"/>
    </source>
</evidence>
<gene>
    <name evidence="3" type="ORF">CC1G_10602</name>
</gene>
<dbReference type="GeneID" id="6016227"/>
<dbReference type="SFLD" id="SFLDG01162">
    <property type="entry name" value="I"/>
    <property type="match status" value="1"/>
</dbReference>
<dbReference type="SFLD" id="SFLDS00036">
    <property type="entry name" value="Aromatic_Prenyltransferase"/>
    <property type="match status" value="1"/>
</dbReference>
<dbReference type="AlphaFoldDB" id="A8P8P3"/>
<dbReference type="Pfam" id="PF11991">
    <property type="entry name" value="Trp_DMAT"/>
    <property type="match status" value="1"/>
</dbReference>
<protein>
    <recommendedName>
        <fullName evidence="5">Aromatic prenyltransferase</fullName>
    </recommendedName>
</protein>
<dbReference type="InterPro" id="IPR017795">
    <property type="entry name" value="ABBA_NscD-like"/>
</dbReference>
<reference evidence="3 4" key="1">
    <citation type="journal article" date="2010" name="Proc. Natl. Acad. Sci. U.S.A.">
        <title>Insights into evolution of multicellular fungi from the assembled chromosomes of the mushroom Coprinopsis cinerea (Coprinus cinereus).</title>
        <authorList>
            <person name="Stajich J.E."/>
            <person name="Wilke S.K."/>
            <person name="Ahren D."/>
            <person name="Au C.H."/>
            <person name="Birren B.W."/>
            <person name="Borodovsky M."/>
            <person name="Burns C."/>
            <person name="Canback B."/>
            <person name="Casselton L.A."/>
            <person name="Cheng C.K."/>
            <person name="Deng J."/>
            <person name="Dietrich F.S."/>
            <person name="Fargo D.C."/>
            <person name="Farman M.L."/>
            <person name="Gathman A.C."/>
            <person name="Goldberg J."/>
            <person name="Guigo R."/>
            <person name="Hoegger P.J."/>
            <person name="Hooker J.B."/>
            <person name="Huggins A."/>
            <person name="James T.Y."/>
            <person name="Kamada T."/>
            <person name="Kilaru S."/>
            <person name="Kodira C."/>
            <person name="Kues U."/>
            <person name="Kupfer D."/>
            <person name="Kwan H.S."/>
            <person name="Lomsadze A."/>
            <person name="Li W."/>
            <person name="Lilly W.W."/>
            <person name="Ma L.J."/>
            <person name="Mackey A.J."/>
            <person name="Manning G."/>
            <person name="Martin F."/>
            <person name="Muraguchi H."/>
            <person name="Natvig D.O."/>
            <person name="Palmerini H."/>
            <person name="Ramesh M.A."/>
            <person name="Rehmeyer C.J."/>
            <person name="Roe B.A."/>
            <person name="Shenoy N."/>
            <person name="Stanke M."/>
            <person name="Ter-Hovhannisyan V."/>
            <person name="Tunlid A."/>
            <person name="Velagapudi R."/>
            <person name="Vision T.J."/>
            <person name="Zeng Q."/>
            <person name="Zolan M.E."/>
            <person name="Pukkila P.J."/>
        </authorList>
    </citation>
    <scope>NUCLEOTIDE SEQUENCE [LARGE SCALE GENOMIC DNA]</scope>
    <source>
        <strain evidence="4">Okayama-7 / 130 / ATCC MYA-4618 / FGSC 9003</strain>
    </source>
</reference>
<sequence>MFTSKFSSRNFFSILSSIVGFEGHSAKPTVTVVDDEPPAKTPVPVRPQPLEDMVTETAVSLLGPTALVQARKSPSLERGLPVYDSLTRMLPFPPHFEFWWKKLGGPFASMLETSRYSPIAQAKFLCFFYGTVIELMPPHDTSCSDSVMTIDGSPVELSWVLPSSEEVAGGGRAPGKAKPRQVRFAIEPMHPASGRRLKGSVVLDYLTSPRGSLGLVVAGKDSMTWRTKTEEFMFPNSEGDEIPDGSRFFVGFDFLPNGTIALKAYYLPAPPSPDPAQLALQGPMKLWDVDYAPLRRLVFDLEPALMEPLELLLSYFESLEDRHKPRIQIVSMDCVKSSENRLKIYCRPKEGSSWSDAVRSFTLGGRLKTPQMEETVKDMERLWNTLFPHANSSIDCDLRVADLLDDEVSGEASNGIRLDKKQHPVGGLLYYYSLFAGKESVYPKLYLPVTHYCPDDQFIARAIEEYYNNSKRRSNATSGVGSEDWVAKEVANTFNHRPLNESTGIHTYVTFALKKNGSELTNYFSPEPFVY</sequence>
<dbReference type="Proteomes" id="UP000001861">
    <property type="component" value="Unassembled WGS sequence"/>
</dbReference>
<name>A8P8P3_COPC7</name>
<dbReference type="OMA" id="IRYSFEP"/>
<dbReference type="CDD" id="cd13929">
    <property type="entry name" value="PT-DMATS_CymD"/>
    <property type="match status" value="1"/>
</dbReference>
<dbReference type="KEGG" id="cci:CC1G_10602"/>
<keyword evidence="4" id="KW-1185">Reference proteome</keyword>
<comment type="caution">
    <text evidence="3">The sequence shown here is derived from an EMBL/GenBank/DDBJ whole genome shotgun (WGS) entry which is preliminary data.</text>
</comment>
<dbReference type="eggNOG" id="ENOG502SM8P">
    <property type="taxonomic scope" value="Eukaryota"/>
</dbReference>
<proteinExistence type="inferred from homology"/>
<dbReference type="GO" id="GO:0009820">
    <property type="term" value="P:alkaloid metabolic process"/>
    <property type="evidence" value="ECO:0007669"/>
    <property type="project" value="InterPro"/>
</dbReference>
<evidence type="ECO:0000313" key="4">
    <source>
        <dbReference type="Proteomes" id="UP000001861"/>
    </source>
</evidence>
<dbReference type="PANTHER" id="PTHR40627">
    <property type="entry name" value="INDOLE PRENYLTRANSFERASE TDIB-RELATED"/>
    <property type="match status" value="1"/>
</dbReference>
<accession>A8P8P3</accession>
<dbReference type="InParanoid" id="A8P8P3"/>
<dbReference type="RefSeq" id="XP_001839609.1">
    <property type="nucleotide sequence ID" value="XM_001839557.1"/>
</dbReference>
<keyword evidence="2" id="KW-0808">Transferase</keyword>
<evidence type="ECO:0000256" key="2">
    <source>
        <dbReference type="ARBA" id="ARBA00022679"/>
    </source>
</evidence>
<dbReference type="EMBL" id="AACS02000011">
    <property type="protein sequence ID" value="EAU82200.1"/>
    <property type="molecule type" value="Genomic_DNA"/>
</dbReference>
<evidence type="ECO:0008006" key="5">
    <source>
        <dbReference type="Google" id="ProtNLM"/>
    </source>
</evidence>
<organism evidence="3 4">
    <name type="scientific">Coprinopsis cinerea (strain Okayama-7 / 130 / ATCC MYA-4618 / FGSC 9003)</name>
    <name type="common">Inky cap fungus</name>
    <name type="synonym">Hormographiella aspergillata</name>
    <dbReference type="NCBI Taxonomy" id="240176"/>
    <lineage>
        <taxon>Eukaryota</taxon>
        <taxon>Fungi</taxon>
        <taxon>Dikarya</taxon>
        <taxon>Basidiomycota</taxon>
        <taxon>Agaricomycotina</taxon>
        <taxon>Agaricomycetes</taxon>
        <taxon>Agaricomycetidae</taxon>
        <taxon>Agaricales</taxon>
        <taxon>Agaricineae</taxon>
        <taxon>Psathyrellaceae</taxon>
        <taxon>Coprinopsis</taxon>
    </lineage>
</organism>
<comment type="similarity">
    <text evidence="1">Belongs to the tryptophan dimethylallyltransferase family.</text>
</comment>
<dbReference type="InterPro" id="IPR033964">
    <property type="entry name" value="ABBA"/>
</dbReference>
<dbReference type="NCBIfam" id="TIGR03429">
    <property type="entry name" value="arom_pren_DMATS"/>
    <property type="match status" value="1"/>
</dbReference>
<dbReference type="VEuPathDB" id="FungiDB:CC1G_10602"/>
<dbReference type="OrthoDB" id="3354387at2759"/>
<evidence type="ECO:0000313" key="3">
    <source>
        <dbReference type="EMBL" id="EAU82200.1"/>
    </source>
</evidence>
<dbReference type="GO" id="GO:0016765">
    <property type="term" value="F:transferase activity, transferring alkyl or aryl (other than methyl) groups"/>
    <property type="evidence" value="ECO:0007669"/>
    <property type="project" value="InterPro"/>
</dbReference>
<dbReference type="PANTHER" id="PTHR40627:SF4">
    <property type="entry name" value="PRENYLTRANSFERASE ASQH1-RELATED"/>
    <property type="match status" value="1"/>
</dbReference>